<dbReference type="EMBL" id="FQVL01000001">
    <property type="protein sequence ID" value="SHE44939.1"/>
    <property type="molecule type" value="Genomic_DNA"/>
</dbReference>
<accession>A0A1M4TKC5</accession>
<feature type="compositionally biased region" description="Basic and acidic residues" evidence="1">
    <location>
        <begin position="160"/>
        <end position="177"/>
    </location>
</feature>
<reference evidence="2 3" key="1">
    <citation type="submission" date="2016-11" db="EMBL/GenBank/DDBJ databases">
        <authorList>
            <person name="Jaros S."/>
            <person name="Januszkiewicz K."/>
            <person name="Wedrychowicz H."/>
        </authorList>
    </citation>
    <scope>NUCLEOTIDE SEQUENCE [LARGE SCALE GENOMIC DNA]</scope>
    <source>
        <strain evidence="2 3">DSM 44666</strain>
    </source>
</reference>
<dbReference type="RefSeq" id="WP_073151447.1">
    <property type="nucleotide sequence ID" value="NZ_FQVL01000001.1"/>
</dbReference>
<sequence>MATALLEKIDDQTLAQDGVPKETYGKVKDTANSLMSSLAEQKNNPAYFRSRDIAQQESFQSKAGFINSLPTKYVAGLTVLQSIVKLPFRMLNSNLLGTLDLTGNTPASHDRGGSDLQQILNYYWSRYHKKIEKEAKNNEPDSEMLDEFIDSLKDQWLTPEQKKEQRESPEGANDRNRSILTGDLSYIYEPTKPHELLTADQLLARAFKGREDFVRQTEQQMGKGQPNSQTHEELLLDEGRLEQARVGEKGLQQFETADQILARAFNGKEDQLRDANTQMLIGDLLEGTQLGKVNSNSNEQLLVTPGERNRADEKDRAMHLEMNRERFRERGGRER</sequence>
<gene>
    <name evidence="2" type="ORF">SAMN05444392_101508</name>
</gene>
<feature type="region of interest" description="Disordered" evidence="1">
    <location>
        <begin position="156"/>
        <end position="177"/>
    </location>
</feature>
<feature type="compositionally biased region" description="Polar residues" evidence="1">
    <location>
        <begin position="291"/>
        <end position="301"/>
    </location>
</feature>
<organism evidence="2 3">
    <name type="scientific">Seinonella peptonophila</name>
    <dbReference type="NCBI Taxonomy" id="112248"/>
    <lineage>
        <taxon>Bacteria</taxon>
        <taxon>Bacillati</taxon>
        <taxon>Bacillota</taxon>
        <taxon>Bacilli</taxon>
        <taxon>Bacillales</taxon>
        <taxon>Thermoactinomycetaceae</taxon>
        <taxon>Seinonella</taxon>
    </lineage>
</organism>
<name>A0A1M4TKC5_9BACL</name>
<evidence type="ECO:0000256" key="1">
    <source>
        <dbReference type="SAM" id="MobiDB-lite"/>
    </source>
</evidence>
<dbReference type="Proteomes" id="UP000184476">
    <property type="component" value="Unassembled WGS sequence"/>
</dbReference>
<keyword evidence="3" id="KW-1185">Reference proteome</keyword>
<feature type="region of interest" description="Disordered" evidence="1">
    <location>
        <begin position="291"/>
        <end position="335"/>
    </location>
</feature>
<feature type="compositionally biased region" description="Basic and acidic residues" evidence="1">
    <location>
        <begin position="307"/>
        <end position="335"/>
    </location>
</feature>
<proteinExistence type="predicted"/>
<evidence type="ECO:0000313" key="2">
    <source>
        <dbReference type="EMBL" id="SHE44939.1"/>
    </source>
</evidence>
<dbReference type="AlphaFoldDB" id="A0A1M4TKC5"/>
<evidence type="ECO:0000313" key="3">
    <source>
        <dbReference type="Proteomes" id="UP000184476"/>
    </source>
</evidence>
<protein>
    <submittedName>
        <fullName evidence="2">Uncharacterized protein</fullName>
    </submittedName>
</protein>